<dbReference type="GO" id="GO:0005524">
    <property type="term" value="F:ATP binding"/>
    <property type="evidence" value="ECO:0007669"/>
    <property type="project" value="UniProtKB-KW"/>
</dbReference>
<dbReference type="SUPFAM" id="SSF55781">
    <property type="entry name" value="GAF domain-like"/>
    <property type="match status" value="1"/>
</dbReference>
<dbReference type="GO" id="GO:0006355">
    <property type="term" value="P:regulation of DNA-templated transcription"/>
    <property type="evidence" value="ECO:0007669"/>
    <property type="project" value="InterPro"/>
</dbReference>
<proteinExistence type="predicted"/>
<dbReference type="Pfam" id="PF02954">
    <property type="entry name" value="HTH_8"/>
    <property type="match status" value="1"/>
</dbReference>
<sequence length="573" mass="60447">MPALLLLSGPSAGLRFEIQAEATIGRSPSCEIPLPEDDHVSRRHARFFVQEGQLHLADLGSRNGTSVNGERVSGEVPLHPGDRVQVGKTTALVEPLGAASLAGTVPEGTSLLHVEEVLPHVGAEAALYSAGAALLGATSEAMVLRRIADASLHALNADAAAALLGDTQGLLTAAVVGKPSVEVPRDLARATLEHSEQGRSAGVLCSPLVASGGLPFGVLYVEREEPDFTDADARLAAMLGRLGGEAYAAVRSRAGSQTQQSGPGRVDMAGNSRPFRKVVEQARRAAASAAPVVLSGPPGSGKSLCASYIHARSPRALGPLVRVDCRDPASSLEEVLLGRSSVPGQPPVASALLRADGGTLLLLHVELLPRPLAERLARLIARKTAPALQGGEEPVDVRLIVTANVSLQALVMKGEVEASFLRQLAGLELVLPPLRERRADIPILFDLFASRGARAIRMEPPTLDPDARQLLRDYEWPQNVRELELLAERLALVHAGTQVHALALPPEIQAGSASPPQLTLQERVSRLERDAIAEALRTAGGKKIVAAKLLGISRPTLDKKIEDYGLTVSRRRA</sequence>
<dbReference type="InterPro" id="IPR027417">
    <property type="entry name" value="P-loop_NTPase"/>
</dbReference>
<evidence type="ECO:0000259" key="5">
    <source>
        <dbReference type="PROSITE" id="PS50006"/>
    </source>
</evidence>
<feature type="domain" description="FHA" evidence="5">
    <location>
        <begin position="22"/>
        <end position="72"/>
    </location>
</feature>
<keyword evidence="3" id="KW-0805">Transcription regulation</keyword>
<dbReference type="RefSeq" id="WP_043409073.1">
    <property type="nucleotide sequence ID" value="NZ_JPMI01000295.1"/>
</dbReference>
<protein>
    <submittedName>
        <fullName evidence="7">Fis family transcriptional regulator</fullName>
    </submittedName>
</protein>
<dbReference type="InterPro" id="IPR002078">
    <property type="entry name" value="Sigma_54_int"/>
</dbReference>
<dbReference type="PRINTS" id="PR01590">
    <property type="entry name" value="HTHFIS"/>
</dbReference>
<evidence type="ECO:0000256" key="1">
    <source>
        <dbReference type="ARBA" id="ARBA00022741"/>
    </source>
</evidence>
<evidence type="ECO:0000256" key="4">
    <source>
        <dbReference type="ARBA" id="ARBA00023163"/>
    </source>
</evidence>
<reference evidence="7 8" key="1">
    <citation type="submission" date="2014-07" db="EMBL/GenBank/DDBJ databases">
        <title>Draft Genome Sequence of Gephyronic Acid Producer, Cystobacter violaceus Strain Cb vi76.</title>
        <authorList>
            <person name="Stevens D.C."/>
            <person name="Young J."/>
            <person name="Carmichael R."/>
            <person name="Tan J."/>
            <person name="Taylor R.E."/>
        </authorList>
    </citation>
    <scope>NUCLEOTIDE SEQUENCE [LARGE SCALE GENOMIC DNA]</scope>
    <source>
        <strain evidence="7 8">Cb vi76</strain>
    </source>
</reference>
<dbReference type="Gene3D" id="1.10.8.60">
    <property type="match status" value="1"/>
</dbReference>
<dbReference type="SUPFAM" id="SSF49879">
    <property type="entry name" value="SMAD/FHA domain"/>
    <property type="match status" value="1"/>
</dbReference>
<keyword evidence="1" id="KW-0547">Nucleotide-binding</keyword>
<evidence type="ECO:0000256" key="2">
    <source>
        <dbReference type="ARBA" id="ARBA00022840"/>
    </source>
</evidence>
<organism evidence="7 8">
    <name type="scientific">Archangium violaceum Cb vi76</name>
    <dbReference type="NCBI Taxonomy" id="1406225"/>
    <lineage>
        <taxon>Bacteria</taxon>
        <taxon>Pseudomonadati</taxon>
        <taxon>Myxococcota</taxon>
        <taxon>Myxococcia</taxon>
        <taxon>Myxococcales</taxon>
        <taxon>Cystobacterineae</taxon>
        <taxon>Archangiaceae</taxon>
        <taxon>Archangium</taxon>
    </lineage>
</organism>
<dbReference type="PANTHER" id="PTHR32071">
    <property type="entry name" value="TRANSCRIPTIONAL REGULATORY PROTEIN"/>
    <property type="match status" value="1"/>
</dbReference>
<dbReference type="SUPFAM" id="SSF52540">
    <property type="entry name" value="P-loop containing nucleoside triphosphate hydrolases"/>
    <property type="match status" value="1"/>
</dbReference>
<dbReference type="Gene3D" id="1.10.10.60">
    <property type="entry name" value="Homeodomain-like"/>
    <property type="match status" value="1"/>
</dbReference>
<dbReference type="InterPro" id="IPR008984">
    <property type="entry name" value="SMAD_FHA_dom_sf"/>
</dbReference>
<dbReference type="CDD" id="cd00060">
    <property type="entry name" value="FHA"/>
    <property type="match status" value="1"/>
</dbReference>
<comment type="caution">
    <text evidence="7">The sequence shown here is derived from an EMBL/GenBank/DDBJ whole genome shotgun (WGS) entry which is preliminary data.</text>
</comment>
<dbReference type="PROSITE" id="PS50006">
    <property type="entry name" value="FHA_DOMAIN"/>
    <property type="match status" value="1"/>
</dbReference>
<dbReference type="AlphaFoldDB" id="A0A084SIR7"/>
<evidence type="ECO:0000259" key="6">
    <source>
        <dbReference type="PROSITE" id="PS50045"/>
    </source>
</evidence>
<gene>
    <name evidence="7" type="ORF">Q664_41895</name>
</gene>
<dbReference type="Pfam" id="PF00498">
    <property type="entry name" value="FHA"/>
    <property type="match status" value="1"/>
</dbReference>
<keyword evidence="4" id="KW-0804">Transcription</keyword>
<dbReference type="InterPro" id="IPR009057">
    <property type="entry name" value="Homeodomain-like_sf"/>
</dbReference>
<evidence type="ECO:0000256" key="3">
    <source>
        <dbReference type="ARBA" id="ARBA00023015"/>
    </source>
</evidence>
<accession>A0A084SIR7</accession>
<dbReference type="InterPro" id="IPR029016">
    <property type="entry name" value="GAF-like_dom_sf"/>
</dbReference>
<dbReference type="SUPFAM" id="SSF46689">
    <property type="entry name" value="Homeodomain-like"/>
    <property type="match status" value="1"/>
</dbReference>
<dbReference type="EMBL" id="JPMI01000295">
    <property type="protein sequence ID" value="KFA88352.1"/>
    <property type="molecule type" value="Genomic_DNA"/>
</dbReference>
<dbReference type="InterPro" id="IPR058031">
    <property type="entry name" value="AAA_lid_NorR"/>
</dbReference>
<dbReference type="Gene3D" id="3.40.50.300">
    <property type="entry name" value="P-loop containing nucleotide triphosphate hydrolases"/>
    <property type="match status" value="1"/>
</dbReference>
<dbReference type="SMART" id="SM00240">
    <property type="entry name" value="FHA"/>
    <property type="match status" value="1"/>
</dbReference>
<name>A0A084SIR7_9BACT</name>
<dbReference type="Gene3D" id="2.60.200.20">
    <property type="match status" value="1"/>
</dbReference>
<dbReference type="GO" id="GO:0043565">
    <property type="term" value="F:sequence-specific DNA binding"/>
    <property type="evidence" value="ECO:0007669"/>
    <property type="project" value="InterPro"/>
</dbReference>
<dbReference type="InterPro" id="IPR000253">
    <property type="entry name" value="FHA_dom"/>
</dbReference>
<keyword evidence="2" id="KW-0067">ATP-binding</keyword>
<evidence type="ECO:0000313" key="7">
    <source>
        <dbReference type="EMBL" id="KFA88352.1"/>
    </source>
</evidence>
<dbReference type="InterPro" id="IPR002197">
    <property type="entry name" value="HTH_Fis"/>
</dbReference>
<evidence type="ECO:0000313" key="8">
    <source>
        <dbReference type="Proteomes" id="UP000028547"/>
    </source>
</evidence>
<dbReference type="Proteomes" id="UP000028547">
    <property type="component" value="Unassembled WGS sequence"/>
</dbReference>
<dbReference type="Pfam" id="PF00158">
    <property type="entry name" value="Sigma54_activat"/>
    <property type="match status" value="1"/>
</dbReference>
<feature type="domain" description="Sigma-54 factor interaction" evidence="6">
    <location>
        <begin position="268"/>
        <end position="492"/>
    </location>
</feature>
<dbReference type="Pfam" id="PF25601">
    <property type="entry name" value="AAA_lid_14"/>
    <property type="match status" value="1"/>
</dbReference>
<dbReference type="PROSITE" id="PS50045">
    <property type="entry name" value="SIGMA54_INTERACT_4"/>
    <property type="match status" value="1"/>
</dbReference>
<dbReference type="Gene3D" id="3.30.450.40">
    <property type="match status" value="1"/>
</dbReference>